<sequence length="290" mass="32608">MSESCNKEYINSLDADILPSNYIHQLSHQQIFIHSIGDEESYLASAQVFARKISSATYKAKSLRNNLIFSISVAIHLLIILYFIYYQQTSDTLQTRTAAKDDAALKSYLYTTPPKAEPAPEIAKDIAGETDLGMTSERSEKLESPVLAEEQAQTIEPRTAPQKQILQNTSEQVTQADTLKLSQERLNNALKNYQLNQDQKAISRMAQEGARAYQDEKRSPQLNIPDMPEPERFAPRAIELDCANTGKKILSLVAGLGGGRVQCREHNNIQEFIDKRLHKGQEKDESNSHN</sequence>
<keyword evidence="2" id="KW-0812">Transmembrane</keyword>
<organism evidence="3 4">
    <name type="scientific">Glaciecola siphonariae</name>
    <dbReference type="NCBI Taxonomy" id="521012"/>
    <lineage>
        <taxon>Bacteria</taxon>
        <taxon>Pseudomonadati</taxon>
        <taxon>Pseudomonadota</taxon>
        <taxon>Gammaproteobacteria</taxon>
        <taxon>Alteromonadales</taxon>
        <taxon>Alteromonadaceae</taxon>
        <taxon>Glaciecola</taxon>
    </lineage>
</organism>
<keyword evidence="4" id="KW-1185">Reference proteome</keyword>
<evidence type="ECO:0000256" key="1">
    <source>
        <dbReference type="SAM" id="MobiDB-lite"/>
    </source>
</evidence>
<feature type="transmembrane region" description="Helical" evidence="2">
    <location>
        <begin position="67"/>
        <end position="86"/>
    </location>
</feature>
<feature type="region of interest" description="Disordered" evidence="1">
    <location>
        <begin position="210"/>
        <end position="229"/>
    </location>
</feature>
<evidence type="ECO:0000313" key="4">
    <source>
        <dbReference type="Proteomes" id="UP001595897"/>
    </source>
</evidence>
<accession>A0ABV9LZ41</accession>
<dbReference type="RefSeq" id="WP_382408481.1">
    <property type="nucleotide sequence ID" value="NZ_JBHSGU010000003.1"/>
</dbReference>
<keyword evidence="2" id="KW-1133">Transmembrane helix</keyword>
<comment type="caution">
    <text evidence="3">The sequence shown here is derived from an EMBL/GenBank/DDBJ whole genome shotgun (WGS) entry which is preliminary data.</text>
</comment>
<protein>
    <submittedName>
        <fullName evidence="3">Uncharacterized protein</fullName>
    </submittedName>
</protein>
<name>A0ABV9LZ41_9ALTE</name>
<keyword evidence="2" id="KW-0472">Membrane</keyword>
<evidence type="ECO:0000256" key="2">
    <source>
        <dbReference type="SAM" id="Phobius"/>
    </source>
</evidence>
<proteinExistence type="predicted"/>
<gene>
    <name evidence="3" type="ORF">ACFO4O_11045</name>
</gene>
<evidence type="ECO:0000313" key="3">
    <source>
        <dbReference type="EMBL" id="MFC4700698.1"/>
    </source>
</evidence>
<reference evidence="4" key="1">
    <citation type="journal article" date="2019" name="Int. J. Syst. Evol. Microbiol.">
        <title>The Global Catalogue of Microorganisms (GCM) 10K type strain sequencing project: providing services to taxonomists for standard genome sequencing and annotation.</title>
        <authorList>
            <consortium name="The Broad Institute Genomics Platform"/>
            <consortium name="The Broad Institute Genome Sequencing Center for Infectious Disease"/>
            <person name="Wu L."/>
            <person name="Ma J."/>
        </authorList>
    </citation>
    <scope>NUCLEOTIDE SEQUENCE [LARGE SCALE GENOMIC DNA]</scope>
    <source>
        <strain evidence="4">KACC 12507</strain>
    </source>
</reference>
<dbReference type="Proteomes" id="UP001595897">
    <property type="component" value="Unassembled WGS sequence"/>
</dbReference>
<dbReference type="EMBL" id="JBHSGU010000003">
    <property type="protein sequence ID" value="MFC4700698.1"/>
    <property type="molecule type" value="Genomic_DNA"/>
</dbReference>